<comment type="function">
    <text evidence="10">Part of the binding-protein-dependent transport system for phosphate; probably responsible for the translocation of the substrate across the membrane.</text>
</comment>
<feature type="transmembrane region" description="Helical" evidence="9">
    <location>
        <begin position="116"/>
        <end position="135"/>
    </location>
</feature>
<comment type="similarity">
    <text evidence="2 10">Belongs to the binding-protein-dependent transport system permease family. CysTW subfamily.</text>
</comment>
<feature type="transmembrane region" description="Helical" evidence="9">
    <location>
        <begin position="282"/>
        <end position="304"/>
    </location>
</feature>
<dbReference type="PaxDb" id="289377-HL41_08330"/>
<dbReference type="GO" id="GO:0006817">
    <property type="term" value="P:phosphate ion transport"/>
    <property type="evidence" value="ECO:0007669"/>
    <property type="project" value="UniProtKB-KW"/>
</dbReference>
<keyword evidence="3 9" id="KW-0813">Transport</keyword>
<evidence type="ECO:0000256" key="9">
    <source>
        <dbReference type="RuleBase" id="RU363032"/>
    </source>
</evidence>
<comment type="subcellular location">
    <subcellularLocation>
        <location evidence="1 9">Cell membrane</location>
        <topology evidence="1 9">Multi-pass membrane protein</topology>
    </subcellularLocation>
</comment>
<dbReference type="Gene3D" id="1.10.3720.10">
    <property type="entry name" value="MetI-like"/>
    <property type="match status" value="1"/>
</dbReference>
<feature type="transmembrane region" description="Helical" evidence="9">
    <location>
        <begin position="15"/>
        <end position="38"/>
    </location>
</feature>
<dbReference type="InterPro" id="IPR000515">
    <property type="entry name" value="MetI-like"/>
</dbReference>
<evidence type="ECO:0000313" key="13">
    <source>
        <dbReference type="Proteomes" id="UP000028481"/>
    </source>
</evidence>
<dbReference type="eggNOG" id="COG0573">
    <property type="taxonomic scope" value="Bacteria"/>
</dbReference>
<dbReference type="GO" id="GO:0005886">
    <property type="term" value="C:plasma membrane"/>
    <property type="evidence" value="ECO:0007669"/>
    <property type="project" value="UniProtKB-SubCell"/>
</dbReference>
<dbReference type="HOGENOM" id="CLU_033621_1_3_0"/>
<accession>A0A075WUN2</accession>
<dbReference type="InterPro" id="IPR051124">
    <property type="entry name" value="Phosphate_Transport_Permease"/>
</dbReference>
<dbReference type="InterPro" id="IPR035906">
    <property type="entry name" value="MetI-like_sf"/>
</dbReference>
<protein>
    <recommendedName>
        <fullName evidence="10">Phosphate transport system permease protein</fullName>
    </recommendedName>
</protein>
<evidence type="ECO:0000256" key="4">
    <source>
        <dbReference type="ARBA" id="ARBA00022475"/>
    </source>
</evidence>
<proteinExistence type="inferred from homology"/>
<dbReference type="OrthoDB" id="9785113at2"/>
<organism evidence="12 13">
    <name type="scientific">Thermodesulfobacterium commune DSM 2178</name>
    <dbReference type="NCBI Taxonomy" id="289377"/>
    <lineage>
        <taxon>Bacteria</taxon>
        <taxon>Pseudomonadati</taxon>
        <taxon>Thermodesulfobacteriota</taxon>
        <taxon>Thermodesulfobacteria</taxon>
        <taxon>Thermodesulfobacteriales</taxon>
        <taxon>Thermodesulfobacteriaceae</taxon>
        <taxon>Thermodesulfobacterium</taxon>
    </lineage>
</organism>
<keyword evidence="5 10" id="KW-0592">Phosphate transport</keyword>
<dbReference type="PANTHER" id="PTHR30425">
    <property type="entry name" value="PHOSPHATE TRANSPORT SYSTEM PERMEASE PROTEIN PST"/>
    <property type="match status" value="1"/>
</dbReference>
<keyword evidence="8 9" id="KW-0472">Membrane</keyword>
<keyword evidence="6 9" id="KW-0812">Transmembrane</keyword>
<evidence type="ECO:0000256" key="1">
    <source>
        <dbReference type="ARBA" id="ARBA00004651"/>
    </source>
</evidence>
<comment type="caution">
    <text evidence="10">Lacks conserved residue(s) required for the propagation of feature annotation.</text>
</comment>
<keyword evidence="4 10" id="KW-1003">Cell membrane</keyword>
<keyword evidence="13" id="KW-1185">Reference proteome</keyword>
<feature type="domain" description="ABC transmembrane type-1" evidence="11">
    <location>
        <begin position="71"/>
        <end position="300"/>
    </location>
</feature>
<gene>
    <name evidence="12" type="primary">pstC</name>
    <name evidence="12" type="ORF">HL41_08330</name>
</gene>
<evidence type="ECO:0000256" key="6">
    <source>
        <dbReference type="ARBA" id="ARBA00022692"/>
    </source>
</evidence>
<evidence type="ECO:0000256" key="2">
    <source>
        <dbReference type="ARBA" id="ARBA00007069"/>
    </source>
</evidence>
<evidence type="ECO:0000256" key="5">
    <source>
        <dbReference type="ARBA" id="ARBA00022592"/>
    </source>
</evidence>
<dbReference type="RefSeq" id="WP_028841595.1">
    <property type="nucleotide sequence ID" value="NZ_CP008796.1"/>
</dbReference>
<dbReference type="PROSITE" id="PS50928">
    <property type="entry name" value="ABC_TM1"/>
    <property type="match status" value="1"/>
</dbReference>
<evidence type="ECO:0000256" key="7">
    <source>
        <dbReference type="ARBA" id="ARBA00022989"/>
    </source>
</evidence>
<dbReference type="NCBIfam" id="TIGR02138">
    <property type="entry name" value="phosphate_pstC"/>
    <property type="match status" value="1"/>
</dbReference>
<dbReference type="KEGG" id="tcm:HL41_08330"/>
<evidence type="ECO:0000256" key="10">
    <source>
        <dbReference type="RuleBase" id="RU363054"/>
    </source>
</evidence>
<dbReference type="STRING" id="289377.HL41_08330"/>
<evidence type="ECO:0000313" key="12">
    <source>
        <dbReference type="EMBL" id="AIH04660.1"/>
    </source>
</evidence>
<dbReference type="EMBL" id="CP008796">
    <property type="protein sequence ID" value="AIH04660.1"/>
    <property type="molecule type" value="Genomic_DNA"/>
</dbReference>
<keyword evidence="7 9" id="KW-1133">Transmembrane helix</keyword>
<dbReference type="SUPFAM" id="SSF161098">
    <property type="entry name" value="MetI-like"/>
    <property type="match status" value="1"/>
</dbReference>
<dbReference type="Pfam" id="PF00528">
    <property type="entry name" value="BPD_transp_1"/>
    <property type="match status" value="1"/>
</dbReference>
<evidence type="ECO:0000256" key="8">
    <source>
        <dbReference type="ARBA" id="ARBA00023136"/>
    </source>
</evidence>
<reference evidence="12 13" key="1">
    <citation type="journal article" date="2015" name="Genome Announc.">
        <title>Genome Sequence of a Sulfate-Reducing Thermophilic Bacterium, Thermodesulfobacterium commune DSM 2178T (Phylum Thermodesulfobacteria).</title>
        <authorList>
            <person name="Bhatnagar S."/>
            <person name="Badger J.H."/>
            <person name="Madupu R."/>
            <person name="Khouri H.M."/>
            <person name="O'Connor E.M."/>
            <person name="Robb F.T."/>
            <person name="Ward N.L."/>
            <person name="Eisen J.A."/>
        </authorList>
    </citation>
    <scope>NUCLEOTIDE SEQUENCE [LARGE SCALE GENOMIC DNA]</scope>
    <source>
        <strain evidence="12 13">DSM 2178</strain>
    </source>
</reference>
<dbReference type="CDD" id="cd06261">
    <property type="entry name" value="TM_PBP2"/>
    <property type="match status" value="1"/>
</dbReference>
<dbReference type="AlphaFoldDB" id="A0A075WUN2"/>
<dbReference type="PANTHER" id="PTHR30425:SF1">
    <property type="entry name" value="PHOSPHATE TRANSPORT SYSTEM PERMEASE PROTEIN PSTC"/>
    <property type="match status" value="1"/>
</dbReference>
<feature type="transmembrane region" description="Helical" evidence="9">
    <location>
        <begin position="71"/>
        <end position="96"/>
    </location>
</feature>
<dbReference type="InterPro" id="IPR011864">
    <property type="entry name" value="Phosphate_PstC"/>
</dbReference>
<name>A0A075WUN2_9BACT</name>
<sequence length="313" mass="34409">MGKGFSYLIEIFTKYFLGFWAVFTGLLFPFVVFLILLYESKLAIQNFGIINFLTSTEWDPVRESFGALPMIVGTLISTLIAILLAAPISIGIAIFITELAPSWLKGIFTTTIELLAAIPSIIYGIWGFLVFAKYMREDIEPLLQKIFSPVPILSQLFSGNPTGIDVLTTSIVLSIMIIPFMSSVVKDAFNLVPSVMKESAYGLGATKWEVVKDVVIPYTASGIAGGLILSTGRALGETMAVTFLAGNVPQIPKSLLEPFTTITVALANQFTEADTPLYLSSLFYLSLFLFLISFGVLILAKLMILRIEKKWKK</sequence>
<dbReference type="Proteomes" id="UP000028481">
    <property type="component" value="Chromosome"/>
</dbReference>
<dbReference type="GO" id="GO:0005315">
    <property type="term" value="F:phosphate transmembrane transporter activity"/>
    <property type="evidence" value="ECO:0007669"/>
    <property type="project" value="InterPro"/>
</dbReference>
<evidence type="ECO:0000256" key="3">
    <source>
        <dbReference type="ARBA" id="ARBA00022448"/>
    </source>
</evidence>
<evidence type="ECO:0000259" key="11">
    <source>
        <dbReference type="PROSITE" id="PS50928"/>
    </source>
</evidence>